<comment type="caution">
    <text evidence="1">The sequence shown here is derived from an EMBL/GenBank/DDBJ whole genome shotgun (WGS) entry which is preliminary data.</text>
</comment>
<dbReference type="Proteomes" id="UP001141806">
    <property type="component" value="Unassembled WGS sequence"/>
</dbReference>
<keyword evidence="2" id="KW-1185">Reference proteome</keyword>
<proteinExistence type="predicted"/>
<organism evidence="1 2">
    <name type="scientific">Protea cynaroides</name>
    <dbReference type="NCBI Taxonomy" id="273540"/>
    <lineage>
        <taxon>Eukaryota</taxon>
        <taxon>Viridiplantae</taxon>
        <taxon>Streptophyta</taxon>
        <taxon>Embryophyta</taxon>
        <taxon>Tracheophyta</taxon>
        <taxon>Spermatophyta</taxon>
        <taxon>Magnoliopsida</taxon>
        <taxon>Proteales</taxon>
        <taxon>Proteaceae</taxon>
        <taxon>Protea</taxon>
    </lineage>
</organism>
<sequence length="212" mass="23854">MFPSSLRYLGATNIVGKVPNLSNLKHPRKLDLLPCEKLNEIEGLEGLESVNTIKLDASVNLKSIAKERMFQVISKDVQNPNIRDKYLPGTNIRKRFDIQFKTLSASCQINSGGIIWSFLGGTSYSVILGSPLSPLISRKLKGGLRGSVMDKLELMFAHFMWSGPGLERSTSFLWMQIVARTGGWLEDKRIKDMNVSAKLLKICSWVWRKVLK</sequence>
<reference evidence="1" key="1">
    <citation type="journal article" date="2023" name="Plant J.">
        <title>The genome of the king protea, Protea cynaroides.</title>
        <authorList>
            <person name="Chang J."/>
            <person name="Duong T.A."/>
            <person name="Schoeman C."/>
            <person name="Ma X."/>
            <person name="Roodt D."/>
            <person name="Barker N."/>
            <person name="Li Z."/>
            <person name="Van de Peer Y."/>
            <person name="Mizrachi E."/>
        </authorList>
    </citation>
    <scope>NUCLEOTIDE SEQUENCE</scope>
    <source>
        <tissue evidence="1">Young leaves</tissue>
    </source>
</reference>
<name>A0A9Q0GYU0_9MAGN</name>
<evidence type="ECO:0000313" key="1">
    <source>
        <dbReference type="EMBL" id="KAJ4955496.1"/>
    </source>
</evidence>
<evidence type="ECO:0000313" key="2">
    <source>
        <dbReference type="Proteomes" id="UP001141806"/>
    </source>
</evidence>
<gene>
    <name evidence="1" type="ORF">NE237_012279</name>
</gene>
<accession>A0A9Q0GYU0</accession>
<dbReference type="EMBL" id="JAMYWD010000011">
    <property type="protein sequence ID" value="KAJ4955496.1"/>
    <property type="molecule type" value="Genomic_DNA"/>
</dbReference>
<protein>
    <submittedName>
        <fullName evidence="1">Uncharacterized protein</fullName>
    </submittedName>
</protein>
<dbReference type="AlphaFoldDB" id="A0A9Q0GYU0"/>